<sequence>MTARRRSAKQPSTASSSLRIIGGRWRGRKLLFNAAEGLRPTGDRVRETLFNWLAAEVPDARCADLFSGSGALGLEALSRGARHCDFVDNNAASLTQIRRHLATLDAAARASCHACSALDLLASGAGPWDIVFIDPPFALQLVEPVCALLAQSSALAPGASIYVETAATEPEAALPEDWVLYRDKTSGAVRYRVFRTTA</sequence>
<dbReference type="PIRSF" id="PIRSF004553">
    <property type="entry name" value="CHP00095"/>
    <property type="match status" value="1"/>
</dbReference>
<dbReference type="CDD" id="cd02440">
    <property type="entry name" value="AdoMet_MTases"/>
    <property type="match status" value="1"/>
</dbReference>
<dbReference type="PANTHER" id="PTHR43542">
    <property type="entry name" value="METHYLTRANSFERASE"/>
    <property type="match status" value="1"/>
</dbReference>
<dbReference type="SUPFAM" id="SSF53335">
    <property type="entry name" value="S-adenosyl-L-methionine-dependent methyltransferases"/>
    <property type="match status" value="1"/>
</dbReference>
<dbReference type="Gene3D" id="3.40.50.150">
    <property type="entry name" value="Vaccinia Virus protein VP39"/>
    <property type="match status" value="1"/>
</dbReference>
<dbReference type="NCBIfam" id="TIGR00095">
    <property type="entry name" value="16S rRNA (guanine(966)-N(2))-methyltransferase RsmD"/>
    <property type="match status" value="1"/>
</dbReference>
<dbReference type="InterPro" id="IPR004398">
    <property type="entry name" value="RNA_MeTrfase_RsmD"/>
</dbReference>
<dbReference type="PANTHER" id="PTHR43542:SF1">
    <property type="entry name" value="METHYLTRANSFERASE"/>
    <property type="match status" value="1"/>
</dbReference>
<keyword evidence="2 3" id="KW-0808">Transferase</keyword>
<evidence type="ECO:0000256" key="2">
    <source>
        <dbReference type="ARBA" id="ARBA00022679"/>
    </source>
</evidence>
<evidence type="ECO:0000256" key="1">
    <source>
        <dbReference type="ARBA" id="ARBA00022603"/>
    </source>
</evidence>
<evidence type="ECO:0000256" key="3">
    <source>
        <dbReference type="PIRNR" id="PIRNR004553"/>
    </source>
</evidence>
<comment type="caution">
    <text evidence="4">The sequence shown here is derived from an EMBL/GenBank/DDBJ whole genome shotgun (WGS) entry which is preliminary data.</text>
</comment>
<evidence type="ECO:0000313" key="4">
    <source>
        <dbReference type="EMBL" id="HAN26676.1"/>
    </source>
</evidence>
<keyword evidence="3" id="KW-0949">S-adenosyl-L-methionine</keyword>
<dbReference type="EMBL" id="DMND01000052">
    <property type="protein sequence ID" value="HAN26676.1"/>
    <property type="molecule type" value="Genomic_DNA"/>
</dbReference>
<evidence type="ECO:0000313" key="5">
    <source>
        <dbReference type="Proteomes" id="UP000259273"/>
    </source>
</evidence>
<dbReference type="GO" id="GO:0052913">
    <property type="term" value="F:16S rRNA (guanine(966)-N(2))-methyltransferase activity"/>
    <property type="evidence" value="ECO:0007669"/>
    <property type="project" value="UniProtKB-EC"/>
</dbReference>
<comment type="function">
    <text evidence="3">Specifically methylates the guanine in position 966 of 16S rRNA in the assembled 30S particle.</text>
</comment>
<keyword evidence="3" id="KW-0698">rRNA processing</keyword>
<protein>
    <recommendedName>
        <fullName evidence="3">Ribosomal RNA small subunit methyltransferase D</fullName>
        <ecNumber evidence="3">2.1.1.171</ecNumber>
    </recommendedName>
</protein>
<dbReference type="Pfam" id="PF03602">
    <property type="entry name" value="Cons_hypoth95"/>
    <property type="match status" value="1"/>
</dbReference>
<dbReference type="AlphaFoldDB" id="A0A3C1KKC6"/>
<organism evidence="4 5">
    <name type="scientific">Haliea salexigens</name>
    <dbReference type="NCBI Taxonomy" id="287487"/>
    <lineage>
        <taxon>Bacteria</taxon>
        <taxon>Pseudomonadati</taxon>
        <taxon>Pseudomonadota</taxon>
        <taxon>Gammaproteobacteria</taxon>
        <taxon>Cellvibrionales</taxon>
        <taxon>Halieaceae</taxon>
        <taxon>Haliea</taxon>
    </lineage>
</organism>
<keyword evidence="1 3" id="KW-0489">Methyltransferase</keyword>
<name>A0A3C1KKC6_9GAMM</name>
<dbReference type="EC" id="2.1.1.171" evidence="3"/>
<comment type="catalytic activity">
    <reaction evidence="3">
        <text>guanosine(966) in 16S rRNA + S-adenosyl-L-methionine = N(2)-methylguanosine(966) in 16S rRNA + S-adenosyl-L-homocysteine + H(+)</text>
        <dbReference type="Rhea" id="RHEA:23548"/>
        <dbReference type="Rhea" id="RHEA-COMP:10211"/>
        <dbReference type="Rhea" id="RHEA-COMP:10212"/>
        <dbReference type="ChEBI" id="CHEBI:15378"/>
        <dbReference type="ChEBI" id="CHEBI:57856"/>
        <dbReference type="ChEBI" id="CHEBI:59789"/>
        <dbReference type="ChEBI" id="CHEBI:74269"/>
        <dbReference type="ChEBI" id="CHEBI:74481"/>
        <dbReference type="EC" id="2.1.1.171"/>
    </reaction>
</comment>
<reference evidence="4 5" key="1">
    <citation type="journal article" date="2018" name="Nat. Biotechnol.">
        <title>A standardized bacterial taxonomy based on genome phylogeny substantially revises the tree of life.</title>
        <authorList>
            <person name="Parks D.H."/>
            <person name="Chuvochina M."/>
            <person name="Waite D.W."/>
            <person name="Rinke C."/>
            <person name="Skarshewski A."/>
            <person name="Chaumeil P.A."/>
            <person name="Hugenholtz P."/>
        </authorList>
    </citation>
    <scope>NUCLEOTIDE SEQUENCE [LARGE SCALE GENOMIC DNA]</scope>
    <source>
        <strain evidence="4">UBA9158</strain>
    </source>
</reference>
<dbReference type="STRING" id="1121937.GCA_000423125_02433"/>
<comment type="similarity">
    <text evidence="3">Belongs to the methyltransferase superfamily. RsmD family.</text>
</comment>
<gene>
    <name evidence="4" type="primary">rsmD</name>
    <name evidence="4" type="ORF">DCP75_02940</name>
</gene>
<dbReference type="InterPro" id="IPR029063">
    <property type="entry name" value="SAM-dependent_MTases_sf"/>
</dbReference>
<accession>A0A3C1KKC6</accession>
<dbReference type="Proteomes" id="UP000259273">
    <property type="component" value="Unassembled WGS sequence"/>
</dbReference>
<proteinExistence type="inferred from homology"/>